<protein>
    <submittedName>
        <fullName evidence="1">Uncharacterized protein</fullName>
    </submittedName>
</protein>
<name>A0A099KE95_COLPS</name>
<dbReference type="Pfam" id="PF20551">
    <property type="entry name" value="DUF6765"/>
    <property type="match status" value="1"/>
</dbReference>
<dbReference type="EMBL" id="JQEC01000070">
    <property type="protein sequence ID" value="KGJ87938.1"/>
    <property type="molecule type" value="Genomic_DNA"/>
</dbReference>
<dbReference type="InterPro" id="IPR046653">
    <property type="entry name" value="DUF6765"/>
</dbReference>
<proteinExistence type="predicted"/>
<gene>
    <name evidence="1" type="ORF">GAB14E_4271</name>
</gene>
<sequence length="554" mass="62438">MDRYFHYYATYLAARWAGMESDKAQQLAYCCQTMDELGAGLSMVLPWHYQGESQGENQREKFSPCITGVNAKAGDGVEDELSTVNSYLDNIWLYPQDEQKIHQEESGFGTLNAELAFRCFPALSIQTVAVNHAGEVNSVVSSVGSSSVSGAVANAVANAADNTTDSAVTDEIKPKFEAQHYRHKKGFTTNASGSRINDNWRQQQNPLAKLAASQPLDSCITSQHYNPLTDIDWQRGGNFKQSFSQKLAGKHQASLRGEQTRYQASDYIAEHSACGGKTIQSKKSSQLAGHEGIDEAGIEETDVDVIDIDKVFFNGSSQQAVHSNSNSNCNSNYEPLLACVANSDFSREMLNDIIYKSRYRSEVKDMELQLLGCRLFVYQQTWRHNLKNGDKAKQLKDAFYWTLYAIECFLRATPLKNKRHWFAKLSSEHTASIDEHLSQLFDFTGEPFEQEIHWLTHLPRLLACQQQGLPLVADNWQQGLRYRKNHLLEQAMLAAKTAQSRQIKSLTGFKQSDFFKLNKAAEYHANWLACQLKHQQVFDFDTSQSLGDAAIWRL</sequence>
<evidence type="ECO:0000313" key="1">
    <source>
        <dbReference type="EMBL" id="KGJ87938.1"/>
    </source>
</evidence>
<evidence type="ECO:0000313" key="2">
    <source>
        <dbReference type="Proteomes" id="UP000029868"/>
    </source>
</evidence>
<dbReference type="PATRIC" id="fig|28229.3.peg.4247"/>
<comment type="caution">
    <text evidence="1">The sequence shown here is derived from an EMBL/GenBank/DDBJ whole genome shotgun (WGS) entry which is preliminary data.</text>
</comment>
<dbReference type="AlphaFoldDB" id="A0A099KE95"/>
<dbReference type="RefSeq" id="WP_033084190.1">
    <property type="nucleotide sequence ID" value="NZ_JQEC01000070.1"/>
</dbReference>
<accession>A0A099KE95</accession>
<dbReference type="OrthoDB" id="6291054at2"/>
<reference evidence="1 2" key="1">
    <citation type="submission" date="2014-08" db="EMBL/GenBank/DDBJ databases">
        <title>Genomic and Phenotypic Diversity of Colwellia psychrerythraea strains from Disparate Marine Basins.</title>
        <authorList>
            <person name="Techtmann S.M."/>
            <person name="Stelling S.C."/>
            <person name="Utturkar S.M."/>
            <person name="Alshibli N."/>
            <person name="Harris A."/>
            <person name="Brown S.D."/>
            <person name="Hazen T.C."/>
        </authorList>
    </citation>
    <scope>NUCLEOTIDE SEQUENCE [LARGE SCALE GENOMIC DNA]</scope>
    <source>
        <strain evidence="1 2">GAB14E</strain>
    </source>
</reference>
<dbReference type="Proteomes" id="UP000029868">
    <property type="component" value="Unassembled WGS sequence"/>
</dbReference>
<organism evidence="1 2">
    <name type="scientific">Colwellia psychrerythraea</name>
    <name type="common">Vibrio psychroerythus</name>
    <dbReference type="NCBI Taxonomy" id="28229"/>
    <lineage>
        <taxon>Bacteria</taxon>
        <taxon>Pseudomonadati</taxon>
        <taxon>Pseudomonadota</taxon>
        <taxon>Gammaproteobacteria</taxon>
        <taxon>Alteromonadales</taxon>
        <taxon>Colwelliaceae</taxon>
        <taxon>Colwellia</taxon>
    </lineage>
</organism>